<dbReference type="OrthoDB" id="8217413at2"/>
<gene>
    <name evidence="2" type="ORF">SAMN05444169_6280</name>
</gene>
<dbReference type="Proteomes" id="UP000190675">
    <property type="component" value="Chromosome I"/>
</dbReference>
<dbReference type="AlphaFoldDB" id="A0A1M5R2D8"/>
<evidence type="ECO:0000256" key="1">
    <source>
        <dbReference type="SAM" id="MobiDB-lite"/>
    </source>
</evidence>
<feature type="region of interest" description="Disordered" evidence="1">
    <location>
        <begin position="224"/>
        <end position="296"/>
    </location>
</feature>
<feature type="compositionally biased region" description="Polar residues" evidence="1">
    <location>
        <begin position="46"/>
        <end position="55"/>
    </location>
</feature>
<reference evidence="2 3" key="1">
    <citation type="submission" date="2016-11" db="EMBL/GenBank/DDBJ databases">
        <authorList>
            <person name="Jaros S."/>
            <person name="Januszkiewicz K."/>
            <person name="Wedrychowicz H."/>
        </authorList>
    </citation>
    <scope>NUCLEOTIDE SEQUENCE [LARGE SCALE GENOMIC DNA]</scope>
    <source>
        <strain evidence="2 3">GAS242</strain>
    </source>
</reference>
<dbReference type="EMBL" id="LT670818">
    <property type="protein sequence ID" value="SHH19943.1"/>
    <property type="molecule type" value="Genomic_DNA"/>
</dbReference>
<feature type="compositionally biased region" description="Low complexity" evidence="1">
    <location>
        <begin position="257"/>
        <end position="285"/>
    </location>
</feature>
<accession>A0A1M5R2D8</accession>
<evidence type="ECO:0000313" key="2">
    <source>
        <dbReference type="EMBL" id="SHH19943.1"/>
    </source>
</evidence>
<feature type="compositionally biased region" description="Pro residues" evidence="1">
    <location>
        <begin position="286"/>
        <end position="296"/>
    </location>
</feature>
<feature type="region of interest" description="Disordered" evidence="1">
    <location>
        <begin position="138"/>
        <end position="183"/>
    </location>
</feature>
<evidence type="ECO:0000313" key="3">
    <source>
        <dbReference type="Proteomes" id="UP000190675"/>
    </source>
</evidence>
<proteinExistence type="predicted"/>
<organism evidence="2 3">
    <name type="scientific">Bradyrhizobium erythrophlei</name>
    <dbReference type="NCBI Taxonomy" id="1437360"/>
    <lineage>
        <taxon>Bacteria</taxon>
        <taxon>Pseudomonadati</taxon>
        <taxon>Pseudomonadota</taxon>
        <taxon>Alphaproteobacteria</taxon>
        <taxon>Hyphomicrobiales</taxon>
        <taxon>Nitrobacteraceae</taxon>
        <taxon>Bradyrhizobium</taxon>
    </lineage>
</organism>
<dbReference type="RefSeq" id="WP_079569242.1">
    <property type="nucleotide sequence ID" value="NZ_LT670818.1"/>
</dbReference>
<feature type="compositionally biased region" description="Pro residues" evidence="1">
    <location>
        <begin position="247"/>
        <end position="256"/>
    </location>
</feature>
<sequence>MHSTLIPRPTDDPDDFVVVAPNVVRVVPADEELSKLAKLLQEAARRSSNPQTRTGSDFPPVPPVDTTLRPAVVNNVQVPGDRPSIGKSAVRAFTGFLLAACIGVAAIAWQTSGNLAKQIIAKWAPQFMLTSLLPLDKPRLPAQPSPHTVQAAEAETAPPQPAPPAQTAPEGVAPTTAATPGEPQLLQSMAGDLATVGQEVEQLKASIKQLKASQEQMSRDIAKASEQNLRPKASAPPPRSAAAPARKPMPPFPPPQAAATPTLPQAAFVPQQPEPQPQATAQPQAEPAPRPPVPVR</sequence>
<protein>
    <submittedName>
        <fullName evidence="2">Uncharacterized protein</fullName>
    </submittedName>
</protein>
<feature type="region of interest" description="Disordered" evidence="1">
    <location>
        <begin position="44"/>
        <end position="66"/>
    </location>
</feature>
<name>A0A1M5R2D8_9BRAD</name>